<sequence>MEEEGRECFQEMDEQWYQEEVDVLLCGETERNRCLGVGNQVGQPLVVDKGLLPIVSGPCVNEPDFNQR</sequence>
<proteinExistence type="predicted"/>
<organism evidence="1 2">
    <name type="scientific">Trifolium medium</name>
    <dbReference type="NCBI Taxonomy" id="97028"/>
    <lineage>
        <taxon>Eukaryota</taxon>
        <taxon>Viridiplantae</taxon>
        <taxon>Streptophyta</taxon>
        <taxon>Embryophyta</taxon>
        <taxon>Tracheophyta</taxon>
        <taxon>Spermatophyta</taxon>
        <taxon>Magnoliopsida</taxon>
        <taxon>eudicotyledons</taxon>
        <taxon>Gunneridae</taxon>
        <taxon>Pentapetalae</taxon>
        <taxon>rosids</taxon>
        <taxon>fabids</taxon>
        <taxon>Fabales</taxon>
        <taxon>Fabaceae</taxon>
        <taxon>Papilionoideae</taxon>
        <taxon>50 kb inversion clade</taxon>
        <taxon>NPAAA clade</taxon>
        <taxon>Hologalegina</taxon>
        <taxon>IRL clade</taxon>
        <taxon>Trifolieae</taxon>
        <taxon>Trifolium</taxon>
    </lineage>
</organism>
<evidence type="ECO:0000313" key="2">
    <source>
        <dbReference type="Proteomes" id="UP000265520"/>
    </source>
</evidence>
<dbReference type="Proteomes" id="UP000265520">
    <property type="component" value="Unassembled WGS sequence"/>
</dbReference>
<reference evidence="1 2" key="1">
    <citation type="journal article" date="2018" name="Front. Plant Sci.">
        <title>Red Clover (Trifolium pratense) and Zigzag Clover (T. medium) - A Picture of Genomic Similarities and Differences.</title>
        <authorList>
            <person name="Dluhosova J."/>
            <person name="Istvanek J."/>
            <person name="Nedelnik J."/>
            <person name="Repkova J."/>
        </authorList>
    </citation>
    <scope>NUCLEOTIDE SEQUENCE [LARGE SCALE GENOMIC DNA]</scope>
    <source>
        <strain evidence="2">cv. 10/8</strain>
        <tissue evidence="1">Leaf</tissue>
    </source>
</reference>
<protein>
    <submittedName>
        <fullName evidence="1">Uncharacterized protein</fullName>
    </submittedName>
</protein>
<name>A0A392N163_9FABA</name>
<dbReference type="AlphaFoldDB" id="A0A392N163"/>
<keyword evidence="2" id="KW-1185">Reference proteome</keyword>
<accession>A0A392N163</accession>
<evidence type="ECO:0000313" key="1">
    <source>
        <dbReference type="EMBL" id="MCH93536.1"/>
    </source>
</evidence>
<dbReference type="EMBL" id="LXQA010025180">
    <property type="protein sequence ID" value="MCH93536.1"/>
    <property type="molecule type" value="Genomic_DNA"/>
</dbReference>
<comment type="caution">
    <text evidence="1">The sequence shown here is derived from an EMBL/GenBank/DDBJ whole genome shotgun (WGS) entry which is preliminary data.</text>
</comment>